<gene>
    <name evidence="2" type="ORF">DBZ36_11005</name>
</gene>
<dbReference type="PANTHER" id="PTHR12461">
    <property type="entry name" value="HYPOXIA-INDUCIBLE FACTOR 1 ALPHA INHIBITOR-RELATED"/>
    <property type="match status" value="1"/>
</dbReference>
<dbReference type="InterPro" id="IPR041667">
    <property type="entry name" value="Cupin_8"/>
</dbReference>
<feature type="domain" description="JmjC" evidence="1">
    <location>
        <begin position="230"/>
        <end position="365"/>
    </location>
</feature>
<accession>A0A420EAV4</accession>
<reference evidence="2 3" key="1">
    <citation type="submission" date="2018-09" db="EMBL/GenBank/DDBJ databases">
        <authorList>
            <person name="Wang Z."/>
        </authorList>
    </citation>
    <scope>NUCLEOTIDE SEQUENCE [LARGE SCALE GENOMIC DNA]</scope>
    <source>
        <strain evidence="2 3">ALS 81</strain>
    </source>
</reference>
<dbReference type="EMBL" id="RAQO01000006">
    <property type="protein sequence ID" value="RKF17784.1"/>
    <property type="molecule type" value="Genomic_DNA"/>
</dbReference>
<sequence length="365" mass="41926">MTLTVNTANSNPELPLLKLLTHQFENPFRMEFCCGFSFSDENTQLSYQVMSDGDNLSHAPLLASNCDCVIKMPLAHAWYIEKNIADIDFRDEDIISSIEIHGDFKTANFIAKSLLKPSAWIKQRFAETEASHAALGCRHWRSPRVINKPSLFEILLAMRQQQPCILKQLEFTKPHDYWTLESLCQRFGEAIVRNSPVEGMQTMLSFVHQMSQTTVEGVEGFSKCYTEGSRLPDPMKAFFKLPFLYSDDFSEPQLWLGNVNLNQSASSLHRDPLNSFLHQVIGRKHLRLYSSDQAPLLYPMQNYNLYQPCWVDPQQTSSIHPKFKLAQAMEFVLQAGDVLLIPAGWFHEVYAIDSPTFSVSHFWRY</sequence>
<dbReference type="SMART" id="SM00558">
    <property type="entry name" value="JmjC"/>
    <property type="match status" value="1"/>
</dbReference>
<protein>
    <recommendedName>
        <fullName evidence="1">JmjC domain-containing protein</fullName>
    </recommendedName>
</protein>
<dbReference type="PANTHER" id="PTHR12461:SF105">
    <property type="entry name" value="HYPOXIA-INDUCIBLE FACTOR 1-ALPHA INHIBITOR"/>
    <property type="match status" value="1"/>
</dbReference>
<dbReference type="Proteomes" id="UP000286482">
    <property type="component" value="Unassembled WGS sequence"/>
</dbReference>
<organism evidence="2 3">
    <name type="scientific">Alginatibacterium sediminis</name>
    <dbReference type="NCBI Taxonomy" id="2164068"/>
    <lineage>
        <taxon>Bacteria</taxon>
        <taxon>Pseudomonadati</taxon>
        <taxon>Pseudomonadota</taxon>
        <taxon>Gammaproteobacteria</taxon>
        <taxon>Alteromonadales</taxon>
        <taxon>Alteromonadaceae</taxon>
        <taxon>Alginatibacterium</taxon>
    </lineage>
</organism>
<dbReference type="Pfam" id="PF13621">
    <property type="entry name" value="Cupin_8"/>
    <property type="match status" value="1"/>
</dbReference>
<dbReference type="PROSITE" id="PS51184">
    <property type="entry name" value="JMJC"/>
    <property type="match status" value="1"/>
</dbReference>
<dbReference type="AlphaFoldDB" id="A0A420EAV4"/>
<dbReference type="Gene3D" id="2.60.120.650">
    <property type="entry name" value="Cupin"/>
    <property type="match status" value="1"/>
</dbReference>
<dbReference type="InterPro" id="IPR003347">
    <property type="entry name" value="JmjC_dom"/>
</dbReference>
<dbReference type="RefSeq" id="WP_120355011.1">
    <property type="nucleotide sequence ID" value="NZ_RAQO01000006.1"/>
</dbReference>
<name>A0A420EAV4_9ALTE</name>
<proteinExistence type="predicted"/>
<comment type="caution">
    <text evidence="2">The sequence shown here is derived from an EMBL/GenBank/DDBJ whole genome shotgun (WGS) entry which is preliminary data.</text>
</comment>
<evidence type="ECO:0000259" key="1">
    <source>
        <dbReference type="PROSITE" id="PS51184"/>
    </source>
</evidence>
<dbReference type="OrthoDB" id="479699at2"/>
<evidence type="ECO:0000313" key="2">
    <source>
        <dbReference type="EMBL" id="RKF17784.1"/>
    </source>
</evidence>
<evidence type="ECO:0000313" key="3">
    <source>
        <dbReference type="Proteomes" id="UP000286482"/>
    </source>
</evidence>
<dbReference type="SUPFAM" id="SSF51197">
    <property type="entry name" value="Clavaminate synthase-like"/>
    <property type="match status" value="1"/>
</dbReference>
<keyword evidence="3" id="KW-1185">Reference proteome</keyword>